<dbReference type="AlphaFoldDB" id="W7AFL3"/>
<feature type="coiled-coil region" evidence="1">
    <location>
        <begin position="8"/>
        <end position="35"/>
    </location>
</feature>
<dbReference type="Proteomes" id="UP000030640">
    <property type="component" value="Unassembled WGS sequence"/>
</dbReference>
<dbReference type="EMBL" id="KI965465">
    <property type="protein sequence ID" value="EUD67839.1"/>
    <property type="molecule type" value="Genomic_DNA"/>
</dbReference>
<organism evidence="2 3">
    <name type="scientific">Plasmodium inui San Antonio 1</name>
    <dbReference type="NCBI Taxonomy" id="1237626"/>
    <lineage>
        <taxon>Eukaryota</taxon>
        <taxon>Sar</taxon>
        <taxon>Alveolata</taxon>
        <taxon>Apicomplexa</taxon>
        <taxon>Aconoidasida</taxon>
        <taxon>Haemosporida</taxon>
        <taxon>Plasmodiidae</taxon>
        <taxon>Plasmodium</taxon>
        <taxon>Plasmodium (Plasmodium)</taxon>
    </lineage>
</organism>
<keyword evidence="1" id="KW-0175">Coiled coil</keyword>
<dbReference type="RefSeq" id="XP_008815849.1">
    <property type="nucleotide sequence ID" value="XM_008817627.1"/>
</dbReference>
<reference evidence="2 3" key="1">
    <citation type="submission" date="2013-02" db="EMBL/GenBank/DDBJ databases">
        <title>The Genome Sequence of Plasmodium inui San Antonio 1.</title>
        <authorList>
            <consortium name="The Broad Institute Genome Sequencing Platform"/>
            <consortium name="The Broad Institute Genome Sequencing Center for Infectious Disease"/>
            <person name="Neafsey D."/>
            <person name="Cheeseman I."/>
            <person name="Volkman S."/>
            <person name="Adams J."/>
            <person name="Walker B."/>
            <person name="Young S.K."/>
            <person name="Zeng Q."/>
            <person name="Gargeya S."/>
            <person name="Fitzgerald M."/>
            <person name="Haas B."/>
            <person name="Abouelleil A."/>
            <person name="Alvarado L."/>
            <person name="Arachchi H.M."/>
            <person name="Berlin A.M."/>
            <person name="Chapman S.B."/>
            <person name="Dewar J."/>
            <person name="Goldberg J."/>
            <person name="Griggs A."/>
            <person name="Gujja S."/>
            <person name="Hansen M."/>
            <person name="Howarth C."/>
            <person name="Imamovic A."/>
            <person name="Larimer J."/>
            <person name="McCowan C."/>
            <person name="Murphy C."/>
            <person name="Neiman D."/>
            <person name="Pearson M."/>
            <person name="Priest M."/>
            <person name="Roberts A."/>
            <person name="Saif S."/>
            <person name="Shea T."/>
            <person name="Sisk P."/>
            <person name="Sykes S."/>
            <person name="Wortman J."/>
            <person name="Nusbaum C."/>
            <person name="Birren B."/>
        </authorList>
    </citation>
    <scope>NUCLEOTIDE SEQUENCE [LARGE SCALE GENOMIC DNA]</scope>
    <source>
        <strain evidence="2 3">San Antonio 1</strain>
    </source>
</reference>
<sequence>MIQYRLPRNQYKKLIQQMKLLLNKYSQESEKLLLQRNMIKKGRMIYFKIINNCCCGIQYSFVCHPQWRPYQEC</sequence>
<accession>W7AFL3</accession>
<evidence type="ECO:0000256" key="1">
    <source>
        <dbReference type="SAM" id="Coils"/>
    </source>
</evidence>
<protein>
    <submittedName>
        <fullName evidence="2">Uncharacterized protein</fullName>
    </submittedName>
</protein>
<dbReference type="GeneID" id="20037302"/>
<name>W7AFL3_9APIC</name>
<keyword evidence="3" id="KW-1185">Reference proteome</keyword>
<proteinExistence type="predicted"/>
<evidence type="ECO:0000313" key="3">
    <source>
        <dbReference type="Proteomes" id="UP000030640"/>
    </source>
</evidence>
<gene>
    <name evidence="2" type="ORF">C922_02028</name>
</gene>
<dbReference type="VEuPathDB" id="PlasmoDB:C922_02028"/>
<evidence type="ECO:0000313" key="2">
    <source>
        <dbReference type="EMBL" id="EUD67839.1"/>
    </source>
</evidence>